<dbReference type="STRING" id="39966.A0A369KJ61"/>
<dbReference type="OrthoDB" id="2142040at2759"/>
<organism evidence="3 4">
    <name type="scientific">Hypsizygus marmoreus</name>
    <name type="common">White beech mushroom</name>
    <name type="synonym">Agaricus marmoreus</name>
    <dbReference type="NCBI Taxonomy" id="39966"/>
    <lineage>
        <taxon>Eukaryota</taxon>
        <taxon>Fungi</taxon>
        <taxon>Dikarya</taxon>
        <taxon>Basidiomycota</taxon>
        <taxon>Agaricomycotina</taxon>
        <taxon>Agaricomycetes</taxon>
        <taxon>Agaricomycetidae</taxon>
        <taxon>Agaricales</taxon>
        <taxon>Tricholomatineae</taxon>
        <taxon>Lyophyllaceae</taxon>
        <taxon>Hypsizygus</taxon>
    </lineage>
</organism>
<evidence type="ECO:0000256" key="1">
    <source>
        <dbReference type="SAM" id="MobiDB-lite"/>
    </source>
</evidence>
<dbReference type="SUPFAM" id="SSF53300">
    <property type="entry name" value="vWA-like"/>
    <property type="match status" value="1"/>
</dbReference>
<dbReference type="Gene3D" id="3.40.50.410">
    <property type="entry name" value="von Willebrand factor, type A domain"/>
    <property type="match status" value="1"/>
</dbReference>
<gene>
    <name evidence="3" type="ORF">Hypma_000157</name>
</gene>
<keyword evidence="4" id="KW-1185">Reference proteome</keyword>
<dbReference type="Proteomes" id="UP000076154">
    <property type="component" value="Unassembled WGS sequence"/>
</dbReference>
<dbReference type="InterPro" id="IPR036465">
    <property type="entry name" value="vWFA_dom_sf"/>
</dbReference>
<reference evidence="3" key="1">
    <citation type="submission" date="2018-04" db="EMBL/GenBank/DDBJ databases">
        <title>Whole genome sequencing of Hypsizygus marmoreus.</title>
        <authorList>
            <person name="Choi I.-G."/>
            <person name="Min B."/>
            <person name="Kim J.-G."/>
            <person name="Kim S."/>
            <person name="Oh Y.-L."/>
            <person name="Kong W.-S."/>
            <person name="Park H."/>
            <person name="Jeong J."/>
            <person name="Song E.-S."/>
        </authorList>
    </citation>
    <scope>NUCLEOTIDE SEQUENCE [LARGE SCALE GENOMIC DNA]</scope>
    <source>
        <strain evidence="3">51987-8</strain>
    </source>
</reference>
<dbReference type="InterPro" id="IPR002035">
    <property type="entry name" value="VWF_A"/>
</dbReference>
<evidence type="ECO:0000313" key="3">
    <source>
        <dbReference type="EMBL" id="RDB30986.1"/>
    </source>
</evidence>
<comment type="caution">
    <text evidence="3">The sequence shown here is derived from an EMBL/GenBank/DDBJ whole genome shotgun (WGS) entry which is preliminary data.</text>
</comment>
<dbReference type="EMBL" id="LUEZ02000002">
    <property type="protein sequence ID" value="RDB30986.1"/>
    <property type="molecule type" value="Genomic_DNA"/>
</dbReference>
<dbReference type="PANTHER" id="PTHR34706">
    <property type="entry name" value="SLR1338 PROTEIN"/>
    <property type="match status" value="1"/>
</dbReference>
<dbReference type="PROSITE" id="PS50234">
    <property type="entry name" value="VWFA"/>
    <property type="match status" value="1"/>
</dbReference>
<proteinExistence type="predicted"/>
<dbReference type="SMART" id="SM00327">
    <property type="entry name" value="VWA"/>
    <property type="match status" value="1"/>
</dbReference>
<feature type="region of interest" description="Disordered" evidence="1">
    <location>
        <begin position="436"/>
        <end position="457"/>
    </location>
</feature>
<evidence type="ECO:0000259" key="2">
    <source>
        <dbReference type="PROSITE" id="PS50234"/>
    </source>
</evidence>
<dbReference type="InParanoid" id="A0A369KJ61"/>
<feature type="domain" description="VWFA" evidence="2">
    <location>
        <begin position="192"/>
        <end position="385"/>
    </location>
</feature>
<protein>
    <recommendedName>
        <fullName evidence="2">VWFA domain-containing protein</fullName>
    </recommendedName>
</protein>
<name>A0A369KJ61_HYPMA</name>
<sequence>MASRPSFTSPEQGRIIFTIPPEWFVTISAVSRQTYGQNVLADGDNSRIHYSNNNIGHGLMRESNTGFVSSSIAHFSEPTELDVFFSFTTANRRLTAAQLRSLDFRSLRAIVAEAPRNPSAPAEVPEYTNYFVFVENTAQSGGIHDMLLVVSLHSTNNNEIPPPPPDNVVRPYNPVLDLPWPGILENYLSQYQVHFLVDDSGSMGEKNRWQEASNALIGLSHTIFDRRFVRDGIGLSFLNAAPSLNGITDRDVVANTFRQVSPQGRTPTGQNVSRILNAHIDILDATQGTPAYVALKPLNLIVITDGISTDGPQYELRQMLINIGARLAAVPHHPNSLGVQFVQIGSDATAAIELPKLIQADTGHIVDTVPWLGPGSLSPDRLERILLGGLHPNIRARRATRARLAAATAQGRSFKTDVSPPGSPSLEIEVPPFEVDATLKSGGPPDAEVPVEEGDAI</sequence>
<dbReference type="PANTHER" id="PTHR34706:SF1">
    <property type="entry name" value="VWFA DOMAIN-CONTAINING PROTEIN"/>
    <property type="match status" value="1"/>
</dbReference>
<accession>A0A369KJ61</accession>
<evidence type="ECO:0000313" key="4">
    <source>
        <dbReference type="Proteomes" id="UP000076154"/>
    </source>
</evidence>
<dbReference type="AlphaFoldDB" id="A0A369KJ61"/>